<protein>
    <submittedName>
        <fullName evidence="2">Uncharacterized protein</fullName>
    </submittedName>
</protein>
<sequence length="119" mass="13616">GKHIARESSTPKTSLKIRIKLKKSTLTAPLPPSDDKERDDITKATQLKKLLEGEDESSGSEFTDTMLLSDEDFGDRLENRSHKENQKEIDDDDDKKKDDKHDDAKENEDKDNDDDQNDQ</sequence>
<feature type="compositionally biased region" description="Basic and acidic residues" evidence="1">
    <location>
        <begin position="33"/>
        <end position="42"/>
    </location>
</feature>
<feature type="compositionally biased region" description="Basic and acidic residues" evidence="1">
    <location>
        <begin position="74"/>
        <end position="108"/>
    </location>
</feature>
<evidence type="ECO:0000313" key="2">
    <source>
        <dbReference type="EMBL" id="GFD28705.1"/>
    </source>
</evidence>
<gene>
    <name evidence="2" type="ORF">Tci_900674</name>
</gene>
<dbReference type="EMBL" id="BKCJ011387846">
    <property type="protein sequence ID" value="GFD28705.1"/>
    <property type="molecule type" value="Genomic_DNA"/>
</dbReference>
<accession>A0A699V0D5</accession>
<dbReference type="AlphaFoldDB" id="A0A699V0D5"/>
<name>A0A699V0D5_TANCI</name>
<reference evidence="2" key="1">
    <citation type="journal article" date="2019" name="Sci. Rep.">
        <title>Draft genome of Tanacetum cinerariifolium, the natural source of mosquito coil.</title>
        <authorList>
            <person name="Yamashiro T."/>
            <person name="Shiraishi A."/>
            <person name="Satake H."/>
            <person name="Nakayama K."/>
        </authorList>
    </citation>
    <scope>NUCLEOTIDE SEQUENCE</scope>
</reference>
<feature type="compositionally biased region" description="Acidic residues" evidence="1">
    <location>
        <begin position="109"/>
        <end position="119"/>
    </location>
</feature>
<comment type="caution">
    <text evidence="2">The sequence shown here is derived from an EMBL/GenBank/DDBJ whole genome shotgun (WGS) entry which is preliminary data.</text>
</comment>
<evidence type="ECO:0000256" key="1">
    <source>
        <dbReference type="SAM" id="MobiDB-lite"/>
    </source>
</evidence>
<proteinExistence type="predicted"/>
<feature type="non-terminal residue" evidence="2">
    <location>
        <position position="1"/>
    </location>
</feature>
<feature type="region of interest" description="Disordered" evidence="1">
    <location>
        <begin position="1"/>
        <end position="119"/>
    </location>
</feature>
<organism evidence="2">
    <name type="scientific">Tanacetum cinerariifolium</name>
    <name type="common">Dalmatian daisy</name>
    <name type="synonym">Chrysanthemum cinerariifolium</name>
    <dbReference type="NCBI Taxonomy" id="118510"/>
    <lineage>
        <taxon>Eukaryota</taxon>
        <taxon>Viridiplantae</taxon>
        <taxon>Streptophyta</taxon>
        <taxon>Embryophyta</taxon>
        <taxon>Tracheophyta</taxon>
        <taxon>Spermatophyta</taxon>
        <taxon>Magnoliopsida</taxon>
        <taxon>eudicotyledons</taxon>
        <taxon>Gunneridae</taxon>
        <taxon>Pentapetalae</taxon>
        <taxon>asterids</taxon>
        <taxon>campanulids</taxon>
        <taxon>Asterales</taxon>
        <taxon>Asteraceae</taxon>
        <taxon>Asteroideae</taxon>
        <taxon>Anthemideae</taxon>
        <taxon>Anthemidinae</taxon>
        <taxon>Tanacetum</taxon>
    </lineage>
</organism>